<dbReference type="GO" id="GO:0016747">
    <property type="term" value="F:acyltransferase activity, transferring groups other than amino-acyl groups"/>
    <property type="evidence" value="ECO:0007669"/>
    <property type="project" value="InterPro"/>
</dbReference>
<organism evidence="4 5">
    <name type="scientific">Rothia kristinae</name>
    <dbReference type="NCBI Taxonomy" id="37923"/>
    <lineage>
        <taxon>Bacteria</taxon>
        <taxon>Bacillati</taxon>
        <taxon>Actinomycetota</taxon>
        <taxon>Actinomycetes</taxon>
        <taxon>Micrococcales</taxon>
        <taxon>Micrococcaceae</taxon>
        <taxon>Rothia</taxon>
    </lineage>
</organism>
<feature type="domain" description="ATP-grasp" evidence="2">
    <location>
        <begin position="691"/>
        <end position="727"/>
    </location>
</feature>
<dbReference type="GO" id="GO:0046872">
    <property type="term" value="F:metal ion binding"/>
    <property type="evidence" value="ECO:0007669"/>
    <property type="project" value="InterPro"/>
</dbReference>
<evidence type="ECO:0000313" key="5">
    <source>
        <dbReference type="Proteomes" id="UP000053171"/>
    </source>
</evidence>
<dbReference type="SMART" id="SM00881">
    <property type="entry name" value="CoA_binding"/>
    <property type="match status" value="1"/>
</dbReference>
<dbReference type="Pfam" id="PF13549">
    <property type="entry name" value="ATP-grasp_5"/>
    <property type="match status" value="1"/>
</dbReference>
<dbReference type="Gene3D" id="3.40.50.261">
    <property type="entry name" value="Succinyl-CoA synthetase domains"/>
    <property type="match status" value="2"/>
</dbReference>
<dbReference type="PROSITE" id="PS51186">
    <property type="entry name" value="GNAT"/>
    <property type="match status" value="1"/>
</dbReference>
<dbReference type="PANTHER" id="PTHR42793">
    <property type="entry name" value="COA BINDING DOMAIN CONTAINING PROTEIN"/>
    <property type="match status" value="1"/>
</dbReference>
<accession>A0A199NTN0</accession>
<reference evidence="4" key="1">
    <citation type="submission" date="2016-06" db="EMBL/GenBank/DDBJ databases">
        <title>Identification of putative biosynthetic pathways for the production of bioactive secondary metabolites by the marine actinomycete Kocuria kristinae RUTW2-3.</title>
        <authorList>
            <person name="Waterworth S.C."/>
            <person name="Walmsley T.A."/>
            <person name="Matongo T."/>
            <person name="Davies-Coleman M.T."/>
            <person name="Dorrington R.A."/>
        </authorList>
    </citation>
    <scope>NUCLEOTIDE SEQUENCE [LARGE SCALE GENOMIC DNA]</scope>
    <source>
        <strain evidence="4">RUTW2-3</strain>
    </source>
</reference>
<dbReference type="InterPro" id="IPR003781">
    <property type="entry name" value="CoA-bd"/>
</dbReference>
<evidence type="ECO:0000313" key="4">
    <source>
        <dbReference type="EMBL" id="OAX52175.1"/>
    </source>
</evidence>
<evidence type="ECO:0000256" key="1">
    <source>
        <dbReference type="PROSITE-ProRule" id="PRU00409"/>
    </source>
</evidence>
<evidence type="ECO:0000259" key="3">
    <source>
        <dbReference type="PROSITE" id="PS51186"/>
    </source>
</evidence>
<dbReference type="Proteomes" id="UP000053171">
    <property type="component" value="Unassembled WGS sequence"/>
</dbReference>
<dbReference type="InterPro" id="IPR013815">
    <property type="entry name" value="ATP_grasp_subdomain_1"/>
</dbReference>
<dbReference type="SUPFAM" id="SSF55729">
    <property type="entry name" value="Acyl-CoA N-acyltransferases (Nat)"/>
    <property type="match status" value="1"/>
</dbReference>
<name>A0A199NTN0_9MICC</name>
<dbReference type="InterPro" id="IPR016181">
    <property type="entry name" value="Acyl_CoA_acyltransferase"/>
</dbReference>
<protein>
    <submittedName>
        <fullName evidence="4">GCN5 family acetyltransferase</fullName>
    </submittedName>
</protein>
<keyword evidence="5" id="KW-1185">Reference proteome</keyword>
<dbReference type="PROSITE" id="PS50975">
    <property type="entry name" value="ATP_GRASP"/>
    <property type="match status" value="1"/>
</dbReference>
<feature type="domain" description="N-acetyltransferase" evidence="3">
    <location>
        <begin position="25"/>
        <end position="175"/>
    </location>
</feature>
<dbReference type="Gene3D" id="3.30.470.20">
    <property type="entry name" value="ATP-grasp fold, B domain"/>
    <property type="match status" value="1"/>
</dbReference>
<gene>
    <name evidence="4" type="ORF">AN277_0205065</name>
</gene>
<dbReference type="Pfam" id="PF00583">
    <property type="entry name" value="Acetyltransf_1"/>
    <property type="match status" value="1"/>
</dbReference>
<dbReference type="SUPFAM" id="SSF56059">
    <property type="entry name" value="Glutathione synthetase ATP-binding domain-like"/>
    <property type="match status" value="1"/>
</dbReference>
<dbReference type="Gene3D" id="3.40.630.30">
    <property type="match status" value="1"/>
</dbReference>
<dbReference type="GO" id="GO:0005524">
    <property type="term" value="F:ATP binding"/>
    <property type="evidence" value="ECO:0007669"/>
    <property type="project" value="UniProtKB-UniRule"/>
</dbReference>
<dbReference type="Gene3D" id="3.40.50.720">
    <property type="entry name" value="NAD(P)-binding Rossmann-like Domain"/>
    <property type="match status" value="1"/>
</dbReference>
<sequence length="908" mass="98724">MAESEQPPYPAHWEADVVLRDGATAHLRPVLPTDRDALERMYAGQSEQTIYLRFFTYKSALTAKELTRFTTVDHTDRVAFVLMLGEEMIGIGRFDRTGDPAEAEVAFFISDAHHGRGIGSILLEHLAAAGRERGIRRFTAEVLPENRKMLSVFSEAGYELSRGFDDGVVMVHFDIDPTERSRAVMESREHRAEAKSVARLLTPRSIAVIGASRDWTSPGHEVLVNIVEGGYTGSVYAVNPEALEVAGMMAHPSIAEVPETVDVAIIAVPIDRVAQVVRECGRAGVRGVLVITSGYADDGARGRARQRELVRIARDHGMRVIGPASMGMVNTDPEIRLNATFGEHAPGGGALGLFSQSAAIGVMMYTSAFRRSIGVSSAFSAGNRADVSGNDLMQYWEDDPRTRAVCLYLESIGNPRKFSRIARRLARTKPVIVAKSEVTGRQLPPGHTGRTSSAPPEALNAMMRQAGVIRADTSEHLMDIAQILVSQPLPRGRGVAVVSNAFALSRVIEDACTAHGVEVRRREDALDTSGLETDPREIIREALLAALRATDVDAAIVTLLPTPLADPDEIAAVLMDCAAQTGTPVLAAFVGVLDSSASRRGIFPCPRTLEESAAGQEEPRELPGLPCFESPGAAVGALAAIMDYVDWREKEEAFLAEVDGTDAKAVRRLLREETPRIPGEGLLELDQQRTRQLLGAYGIEVLESVPFTTEEEAVRAAERLGYPVVLKTTDATLRHRLDLGGVRLGIEDEAALRRDIALMRRTLRPYGEVGLEVQAMGTPGQNCVIRATEDPLLGPVVSFGMAGDAVNLLEDWAHRVPPLTQRDVRLMVRAPRASRKLFGYEGLPVVAVSLLEELLARVAQLKDAHPQIARLELNPVMLSADDLTVLGARVDLGNPQRRTDSARRTMTR</sequence>
<dbReference type="RefSeq" id="WP_064725262.1">
    <property type="nucleotide sequence ID" value="NZ_LJBJ02000007.1"/>
</dbReference>
<keyword evidence="1" id="KW-0547">Nucleotide-binding</keyword>
<dbReference type="Pfam" id="PF13380">
    <property type="entry name" value="CoA_binding_2"/>
    <property type="match status" value="1"/>
</dbReference>
<dbReference type="InterPro" id="IPR036291">
    <property type="entry name" value="NAD(P)-bd_dom_sf"/>
</dbReference>
<proteinExistence type="predicted"/>
<dbReference type="Pfam" id="PF13607">
    <property type="entry name" value="Succ_CoA_lig"/>
    <property type="match status" value="1"/>
</dbReference>
<dbReference type="EMBL" id="LJBJ02000007">
    <property type="protein sequence ID" value="OAX52175.1"/>
    <property type="molecule type" value="Genomic_DNA"/>
</dbReference>
<dbReference type="InterPro" id="IPR016102">
    <property type="entry name" value="Succinyl-CoA_synth-like"/>
</dbReference>
<dbReference type="PANTHER" id="PTHR42793:SF1">
    <property type="entry name" value="PEPTIDYL-LYSINE N-ACETYLTRANSFERASE PATZ"/>
    <property type="match status" value="1"/>
</dbReference>
<keyword evidence="1" id="KW-0067">ATP-binding</keyword>
<dbReference type="SUPFAM" id="SSF52210">
    <property type="entry name" value="Succinyl-CoA synthetase domains"/>
    <property type="match status" value="2"/>
</dbReference>
<evidence type="ECO:0000259" key="2">
    <source>
        <dbReference type="PROSITE" id="PS50975"/>
    </source>
</evidence>
<dbReference type="SUPFAM" id="SSF51735">
    <property type="entry name" value="NAD(P)-binding Rossmann-fold domains"/>
    <property type="match status" value="1"/>
</dbReference>
<dbReference type="InterPro" id="IPR011761">
    <property type="entry name" value="ATP-grasp"/>
</dbReference>
<comment type="caution">
    <text evidence="4">The sequence shown here is derived from an EMBL/GenBank/DDBJ whole genome shotgun (WGS) entry which is preliminary data.</text>
</comment>
<dbReference type="InterPro" id="IPR000182">
    <property type="entry name" value="GNAT_dom"/>
</dbReference>
<dbReference type="CDD" id="cd04301">
    <property type="entry name" value="NAT_SF"/>
    <property type="match status" value="1"/>
</dbReference>
<dbReference type="AlphaFoldDB" id="A0A199NTN0"/>
<dbReference type="InterPro" id="IPR032875">
    <property type="entry name" value="Succ_CoA_lig_flav_dom"/>
</dbReference>
<dbReference type="Gene3D" id="3.30.1490.20">
    <property type="entry name" value="ATP-grasp fold, A domain"/>
    <property type="match status" value="1"/>
</dbReference>